<organism evidence="1 2">
    <name type="scientific">Kangiella marina</name>
    <dbReference type="NCBI Taxonomy" id="1079178"/>
    <lineage>
        <taxon>Bacteria</taxon>
        <taxon>Pseudomonadati</taxon>
        <taxon>Pseudomonadota</taxon>
        <taxon>Gammaproteobacteria</taxon>
        <taxon>Kangiellales</taxon>
        <taxon>Kangiellaceae</taxon>
        <taxon>Kangiella</taxon>
    </lineage>
</organism>
<comment type="caution">
    <text evidence="1">The sequence shown here is derived from an EMBL/GenBank/DDBJ whole genome shotgun (WGS) entry which is preliminary data.</text>
</comment>
<proteinExistence type="predicted"/>
<gene>
    <name evidence="1" type="ORF">GCM10023151_22590</name>
</gene>
<dbReference type="RefSeq" id="WP_345293326.1">
    <property type="nucleotide sequence ID" value="NZ_BAABFV010000002.1"/>
</dbReference>
<keyword evidence="2" id="KW-1185">Reference proteome</keyword>
<name>A0ABP8IPR8_9GAMM</name>
<dbReference type="Proteomes" id="UP001501011">
    <property type="component" value="Unassembled WGS sequence"/>
</dbReference>
<evidence type="ECO:0000313" key="1">
    <source>
        <dbReference type="EMBL" id="GAA4365436.1"/>
    </source>
</evidence>
<protein>
    <submittedName>
        <fullName evidence="1">Uncharacterized protein</fullName>
    </submittedName>
</protein>
<dbReference type="EMBL" id="BAABFV010000002">
    <property type="protein sequence ID" value="GAA4365436.1"/>
    <property type="molecule type" value="Genomic_DNA"/>
</dbReference>
<reference evidence="2" key="1">
    <citation type="journal article" date="2019" name="Int. J. Syst. Evol. Microbiol.">
        <title>The Global Catalogue of Microorganisms (GCM) 10K type strain sequencing project: providing services to taxonomists for standard genome sequencing and annotation.</title>
        <authorList>
            <consortium name="The Broad Institute Genomics Platform"/>
            <consortium name="The Broad Institute Genome Sequencing Center for Infectious Disease"/>
            <person name="Wu L."/>
            <person name="Ma J."/>
        </authorList>
    </citation>
    <scope>NUCLEOTIDE SEQUENCE [LARGE SCALE GENOMIC DNA]</scope>
    <source>
        <strain evidence="2">JCM 17728</strain>
    </source>
</reference>
<evidence type="ECO:0000313" key="2">
    <source>
        <dbReference type="Proteomes" id="UP001501011"/>
    </source>
</evidence>
<sequence length="155" mass="17735">MDKQQPVFNLATPSKGKAHSVSIIKIGEALIEMVYPYNVELTPELLMQQDKILDDQHNDYSYRLPSIVVHLDGVSDLLPETRNYMNSKQHQNRYKAVAYVLSSGNMAVLEKHYLEQLFFSQTRNAGSTSLHHYPIGIFKESTVAQRWLKSLAHAF</sequence>
<accession>A0ABP8IPR8</accession>